<dbReference type="EMBL" id="MLJW01000020">
    <property type="protein sequence ID" value="OIR11415.1"/>
    <property type="molecule type" value="Genomic_DNA"/>
</dbReference>
<gene>
    <name evidence="6" type="primary">ttrB_8</name>
    <name evidence="6" type="ORF">GALL_69080</name>
</gene>
<dbReference type="GO" id="GO:0046872">
    <property type="term" value="F:metal ion binding"/>
    <property type="evidence" value="ECO:0007669"/>
    <property type="project" value="UniProtKB-KW"/>
</dbReference>
<dbReference type="Pfam" id="PF12838">
    <property type="entry name" value="Fer4_7"/>
    <property type="match status" value="1"/>
</dbReference>
<accession>A0A1J5SSE9</accession>
<reference evidence="6" key="1">
    <citation type="submission" date="2016-10" db="EMBL/GenBank/DDBJ databases">
        <title>Sequence of Gallionella enrichment culture.</title>
        <authorList>
            <person name="Poehlein A."/>
            <person name="Muehling M."/>
            <person name="Daniel R."/>
        </authorList>
    </citation>
    <scope>NUCLEOTIDE SEQUENCE</scope>
</reference>
<evidence type="ECO:0000256" key="1">
    <source>
        <dbReference type="ARBA" id="ARBA00022485"/>
    </source>
</evidence>
<sequence length="293" mass="33571">MSVSNLLENWSKFRHTHPVDDKGHPDWEAYPSDIKWAMSIDLDACTGCNACSVACYAENNLPVVGKEKYSHGQAMHWMRIERYWDESAGVGEFDADKGARFLPMMCQQCEAAPCETVCPVGATNHTEDGLNSQIYNRCIGSRYCSANCPYKVRYFNWYNYPEQEKVWPEPLNQQLNPDLTVRTKGVMEKCTFCKQRTYTARNNAKTEGRPVQDSDVQTACQEACPVGAITFGNLFNPESQVAKQWKSQQVELTKEVQDKDEKEGNRLRGYRILEELRPYPSVMYLERVRESAV</sequence>
<dbReference type="GO" id="GO:0051539">
    <property type="term" value="F:4 iron, 4 sulfur cluster binding"/>
    <property type="evidence" value="ECO:0007669"/>
    <property type="project" value="UniProtKB-KW"/>
</dbReference>
<dbReference type="InterPro" id="IPR050954">
    <property type="entry name" value="ET_IronSulfur_Cluster-Binding"/>
</dbReference>
<dbReference type="AlphaFoldDB" id="A0A1J5SSE9"/>
<dbReference type="PROSITE" id="PS51379">
    <property type="entry name" value="4FE4S_FER_2"/>
    <property type="match status" value="2"/>
</dbReference>
<evidence type="ECO:0000259" key="5">
    <source>
        <dbReference type="PROSITE" id="PS51379"/>
    </source>
</evidence>
<dbReference type="InterPro" id="IPR017896">
    <property type="entry name" value="4Fe4S_Fe-S-bd"/>
</dbReference>
<feature type="domain" description="4Fe-4S ferredoxin-type" evidence="5">
    <location>
        <begin position="97"/>
        <end position="128"/>
    </location>
</feature>
<protein>
    <submittedName>
        <fullName evidence="6">Tetrathionate reductase subunit B</fullName>
    </submittedName>
</protein>
<evidence type="ECO:0000256" key="2">
    <source>
        <dbReference type="ARBA" id="ARBA00022723"/>
    </source>
</evidence>
<proteinExistence type="predicted"/>
<evidence type="ECO:0000256" key="3">
    <source>
        <dbReference type="ARBA" id="ARBA00023004"/>
    </source>
</evidence>
<dbReference type="Gene3D" id="3.30.70.20">
    <property type="match status" value="2"/>
</dbReference>
<keyword evidence="3" id="KW-0408">Iron</keyword>
<dbReference type="SUPFAM" id="SSF54862">
    <property type="entry name" value="4Fe-4S ferredoxins"/>
    <property type="match status" value="1"/>
</dbReference>
<dbReference type="PANTHER" id="PTHR43177">
    <property type="entry name" value="PROTEIN NRFC"/>
    <property type="match status" value="1"/>
</dbReference>
<evidence type="ECO:0000256" key="4">
    <source>
        <dbReference type="ARBA" id="ARBA00023014"/>
    </source>
</evidence>
<name>A0A1J5SSE9_9ZZZZ</name>
<keyword evidence="4" id="KW-0411">Iron-sulfur</keyword>
<keyword evidence="1" id="KW-0004">4Fe-4S</keyword>
<comment type="caution">
    <text evidence="6">The sequence shown here is derived from an EMBL/GenBank/DDBJ whole genome shotgun (WGS) entry which is preliminary data.</text>
</comment>
<dbReference type="PANTHER" id="PTHR43177:SF3">
    <property type="entry name" value="PROTEIN NRFC HOMOLOG"/>
    <property type="match status" value="1"/>
</dbReference>
<feature type="domain" description="4Fe-4S ferredoxin-type" evidence="5">
    <location>
        <begin position="36"/>
        <end position="66"/>
    </location>
</feature>
<dbReference type="CDD" id="cd10551">
    <property type="entry name" value="PsrB"/>
    <property type="match status" value="1"/>
</dbReference>
<evidence type="ECO:0000313" key="6">
    <source>
        <dbReference type="EMBL" id="OIR11415.1"/>
    </source>
</evidence>
<organism evidence="6">
    <name type="scientific">mine drainage metagenome</name>
    <dbReference type="NCBI Taxonomy" id="410659"/>
    <lineage>
        <taxon>unclassified sequences</taxon>
        <taxon>metagenomes</taxon>
        <taxon>ecological metagenomes</taxon>
    </lineage>
</organism>
<keyword evidence="2" id="KW-0479">Metal-binding</keyword>